<gene>
    <name evidence="1" type="ORF">LMG29542_01749</name>
</gene>
<sequence>MTRVYKQLAHKDQVAKIVIDNAGATRILGKTGQEIVFDRSAGENQIFATALIAGLAEVSGVKAPMVVDTPLGRLDSKHRENIFRFWTGNSSRQVILLSQDKEIDAGFYKGIKDNVAETFLLEHVDVGDGIGRTTVTRGKYFGVTR</sequence>
<organism evidence="1 2">
    <name type="scientific">Paraburkholderia humisilvae</name>
    <dbReference type="NCBI Taxonomy" id="627669"/>
    <lineage>
        <taxon>Bacteria</taxon>
        <taxon>Pseudomonadati</taxon>
        <taxon>Pseudomonadota</taxon>
        <taxon>Betaproteobacteria</taxon>
        <taxon>Burkholderiales</taxon>
        <taxon>Burkholderiaceae</taxon>
        <taxon>Paraburkholderia</taxon>
    </lineage>
</organism>
<dbReference type="EMBL" id="CADIKH010000007">
    <property type="protein sequence ID" value="CAB3752438.1"/>
    <property type="molecule type" value="Genomic_DNA"/>
</dbReference>
<proteinExistence type="predicted"/>
<dbReference type="AlphaFoldDB" id="A0A6J5DE34"/>
<name>A0A6J5DE34_9BURK</name>
<accession>A0A6J5DE34</accession>
<evidence type="ECO:0000313" key="1">
    <source>
        <dbReference type="EMBL" id="CAB3752438.1"/>
    </source>
</evidence>
<dbReference type="Proteomes" id="UP000494363">
    <property type="component" value="Unassembled WGS sequence"/>
</dbReference>
<evidence type="ECO:0008006" key="3">
    <source>
        <dbReference type="Google" id="ProtNLM"/>
    </source>
</evidence>
<dbReference type="InterPro" id="IPR027417">
    <property type="entry name" value="P-loop_NTPase"/>
</dbReference>
<dbReference type="Gene3D" id="3.40.50.300">
    <property type="entry name" value="P-loop containing nucleotide triphosphate hydrolases"/>
    <property type="match status" value="1"/>
</dbReference>
<protein>
    <recommendedName>
        <fullName evidence="3">DNA sulfur modification protein DndD</fullName>
    </recommendedName>
</protein>
<keyword evidence="2" id="KW-1185">Reference proteome</keyword>
<reference evidence="1 2" key="1">
    <citation type="submission" date="2020-04" db="EMBL/GenBank/DDBJ databases">
        <authorList>
            <person name="De Canck E."/>
        </authorList>
    </citation>
    <scope>NUCLEOTIDE SEQUENCE [LARGE SCALE GENOMIC DNA]</scope>
    <source>
        <strain evidence="1 2">LMG 29542</strain>
    </source>
</reference>
<evidence type="ECO:0000313" key="2">
    <source>
        <dbReference type="Proteomes" id="UP000494363"/>
    </source>
</evidence>